<evidence type="ECO:0000256" key="3">
    <source>
        <dbReference type="PROSITE-ProRule" id="PRU00339"/>
    </source>
</evidence>
<keyword evidence="5" id="KW-1185">Reference proteome</keyword>
<reference evidence="5" key="1">
    <citation type="journal article" date="2019" name="Int. J. Syst. Evol. Microbiol.">
        <title>The Global Catalogue of Microorganisms (GCM) 10K type strain sequencing project: providing services to taxonomists for standard genome sequencing and annotation.</title>
        <authorList>
            <consortium name="The Broad Institute Genomics Platform"/>
            <consortium name="The Broad Institute Genome Sequencing Center for Infectious Disease"/>
            <person name="Wu L."/>
            <person name="Ma J."/>
        </authorList>
    </citation>
    <scope>NUCLEOTIDE SEQUENCE [LARGE SCALE GENOMIC DNA]</scope>
    <source>
        <strain evidence="5">KCTC 52039</strain>
    </source>
</reference>
<proteinExistence type="predicted"/>
<dbReference type="PANTHER" id="PTHR45831:SF2">
    <property type="entry name" value="LD24721P"/>
    <property type="match status" value="1"/>
</dbReference>
<dbReference type="SUPFAM" id="SSF48452">
    <property type="entry name" value="TPR-like"/>
    <property type="match status" value="1"/>
</dbReference>
<keyword evidence="1" id="KW-0677">Repeat</keyword>
<feature type="repeat" description="TPR" evidence="3">
    <location>
        <begin position="119"/>
        <end position="152"/>
    </location>
</feature>
<evidence type="ECO:0000313" key="4">
    <source>
        <dbReference type="EMBL" id="MFC3179714.1"/>
    </source>
</evidence>
<feature type="repeat" description="TPR" evidence="3">
    <location>
        <begin position="85"/>
        <end position="118"/>
    </location>
</feature>
<organism evidence="4 5">
    <name type="scientific">Cypionkella sinensis</name>
    <dbReference type="NCBI Taxonomy" id="1756043"/>
    <lineage>
        <taxon>Bacteria</taxon>
        <taxon>Pseudomonadati</taxon>
        <taxon>Pseudomonadota</taxon>
        <taxon>Alphaproteobacteria</taxon>
        <taxon>Rhodobacterales</taxon>
        <taxon>Paracoccaceae</taxon>
        <taxon>Cypionkella</taxon>
    </lineage>
</organism>
<evidence type="ECO:0000313" key="5">
    <source>
        <dbReference type="Proteomes" id="UP001595547"/>
    </source>
</evidence>
<dbReference type="Proteomes" id="UP001595547">
    <property type="component" value="Unassembled WGS sequence"/>
</dbReference>
<dbReference type="PANTHER" id="PTHR45831">
    <property type="entry name" value="LD24721P"/>
    <property type="match status" value="1"/>
</dbReference>
<accession>A0ABV7IY05</accession>
<comment type="caution">
    <text evidence="4">The sequence shown here is derived from an EMBL/GenBank/DDBJ whole genome shotgun (WGS) entry which is preliminary data.</text>
</comment>
<dbReference type="RefSeq" id="WP_380071345.1">
    <property type="nucleotide sequence ID" value="NZ_JBHRTO010000001.1"/>
</dbReference>
<gene>
    <name evidence="4" type="ORF">ACFOGH_01830</name>
</gene>
<protein>
    <submittedName>
        <fullName evidence="4">Tetratricopeptide repeat protein</fullName>
    </submittedName>
</protein>
<dbReference type="InterPro" id="IPR047150">
    <property type="entry name" value="SGT"/>
</dbReference>
<keyword evidence="2 3" id="KW-0802">TPR repeat</keyword>
<evidence type="ECO:0000256" key="2">
    <source>
        <dbReference type="ARBA" id="ARBA00022803"/>
    </source>
</evidence>
<sequence>MLVLWSCLPAAAQTDKLDDLFARLQKADEAEASQIESDIWMEWSKSGSPAMDLLLQRGKDAMANGQPDVAVQHLTALVDHAPDFAEGWNARATAYYQLGQFGPAIADIGKVLTLNPRHFGALSGLGSIFEELGKPAQALEVYKATLKIDPHAPGVVEAVSRIETELQGKDL</sequence>
<dbReference type="InterPro" id="IPR019734">
    <property type="entry name" value="TPR_rpt"/>
</dbReference>
<dbReference type="PROSITE" id="PS50005">
    <property type="entry name" value="TPR"/>
    <property type="match status" value="2"/>
</dbReference>
<evidence type="ECO:0000256" key="1">
    <source>
        <dbReference type="ARBA" id="ARBA00022737"/>
    </source>
</evidence>
<dbReference type="EMBL" id="JBHRTO010000001">
    <property type="protein sequence ID" value="MFC3179714.1"/>
    <property type="molecule type" value="Genomic_DNA"/>
</dbReference>
<dbReference type="Gene3D" id="1.25.40.10">
    <property type="entry name" value="Tetratricopeptide repeat domain"/>
    <property type="match status" value="1"/>
</dbReference>
<name>A0ABV7IY05_9RHOB</name>
<dbReference type="Pfam" id="PF13432">
    <property type="entry name" value="TPR_16"/>
    <property type="match status" value="1"/>
</dbReference>
<dbReference type="SMART" id="SM00028">
    <property type="entry name" value="TPR"/>
    <property type="match status" value="3"/>
</dbReference>
<dbReference type="InterPro" id="IPR011990">
    <property type="entry name" value="TPR-like_helical_dom_sf"/>
</dbReference>